<name>A0A4R2J188_9ACTN</name>
<reference evidence="1 2" key="1">
    <citation type="journal article" date="2015" name="Stand. Genomic Sci.">
        <title>Genomic Encyclopedia of Bacterial and Archaeal Type Strains, Phase III: the genomes of soil and plant-associated and newly described type strains.</title>
        <authorList>
            <person name="Whitman W.B."/>
            <person name="Woyke T."/>
            <person name="Klenk H.P."/>
            <person name="Zhou Y."/>
            <person name="Lilburn T.G."/>
            <person name="Beck B.J."/>
            <person name="De Vos P."/>
            <person name="Vandamme P."/>
            <person name="Eisen J.A."/>
            <person name="Garrity G."/>
            <person name="Hugenholtz P."/>
            <person name="Kyrpides N.C."/>
        </authorList>
    </citation>
    <scope>NUCLEOTIDE SEQUENCE [LARGE SCALE GENOMIC DNA]</scope>
    <source>
        <strain evidence="1 2">VKM Ac-2541</strain>
    </source>
</reference>
<keyword evidence="2" id="KW-1185">Reference proteome</keyword>
<dbReference type="CDD" id="cd21631">
    <property type="entry name" value="RHH_CopG_NikR-like"/>
    <property type="match status" value="1"/>
</dbReference>
<comment type="caution">
    <text evidence="1">The sequence shown here is derived from an EMBL/GenBank/DDBJ whole genome shotgun (WGS) entry which is preliminary data.</text>
</comment>
<accession>A0A4R2J188</accession>
<protein>
    <submittedName>
        <fullName evidence="1">Ribbon-helix-helix CopG family protein</fullName>
    </submittedName>
</protein>
<organism evidence="1 2">
    <name type="scientific">Kribbella antiqua</name>
    <dbReference type="NCBI Taxonomy" id="2512217"/>
    <lineage>
        <taxon>Bacteria</taxon>
        <taxon>Bacillati</taxon>
        <taxon>Actinomycetota</taxon>
        <taxon>Actinomycetes</taxon>
        <taxon>Propionibacteriales</taxon>
        <taxon>Kribbellaceae</taxon>
        <taxon>Kribbella</taxon>
    </lineage>
</organism>
<proteinExistence type="predicted"/>
<evidence type="ECO:0000313" key="2">
    <source>
        <dbReference type="Proteomes" id="UP000295573"/>
    </source>
</evidence>
<dbReference type="EMBL" id="SLWR01000003">
    <property type="protein sequence ID" value="TCO49095.1"/>
    <property type="molecule type" value="Genomic_DNA"/>
</dbReference>
<dbReference type="GO" id="GO:0006355">
    <property type="term" value="P:regulation of DNA-templated transcription"/>
    <property type="evidence" value="ECO:0007669"/>
    <property type="project" value="InterPro"/>
</dbReference>
<gene>
    <name evidence="1" type="ORF">EV646_10373</name>
</gene>
<sequence length="70" mass="8130">MQYRRGMPLKRRTVYIDEADLTLIRQAADRRGISSAEVIREGIHLAALTNRSWDDPLDWPTFEPVAKPHQ</sequence>
<dbReference type="AlphaFoldDB" id="A0A4R2J188"/>
<evidence type="ECO:0000313" key="1">
    <source>
        <dbReference type="EMBL" id="TCO49095.1"/>
    </source>
</evidence>
<dbReference type="Proteomes" id="UP000295573">
    <property type="component" value="Unassembled WGS sequence"/>
</dbReference>